<accession>A0A840RT76</accession>
<dbReference type="GO" id="GO:0008233">
    <property type="term" value="F:peptidase activity"/>
    <property type="evidence" value="ECO:0007669"/>
    <property type="project" value="UniProtKB-KW"/>
</dbReference>
<comment type="caution">
    <text evidence="1">The sequence shown here is derived from an EMBL/GenBank/DDBJ whole genome shotgun (WGS) entry which is preliminary data.</text>
</comment>
<keyword evidence="1" id="KW-0378">Hydrolase</keyword>
<name>A0A840RT76_9BURK</name>
<gene>
    <name evidence="1" type="ORF">HNR39_002695</name>
</gene>
<proteinExistence type="predicted"/>
<reference evidence="1 2" key="1">
    <citation type="submission" date="2020-08" db="EMBL/GenBank/DDBJ databases">
        <title>Genomic Encyclopedia of Type Strains, Phase IV (KMG-IV): sequencing the most valuable type-strain genomes for metagenomic binning, comparative biology and taxonomic classification.</title>
        <authorList>
            <person name="Goeker M."/>
        </authorList>
    </citation>
    <scope>NUCLEOTIDE SEQUENCE [LARGE SCALE GENOMIC DNA]</scope>
    <source>
        <strain evidence="1 2">DSM 23240</strain>
    </source>
</reference>
<dbReference type="GO" id="GO:0006508">
    <property type="term" value="P:proteolysis"/>
    <property type="evidence" value="ECO:0007669"/>
    <property type="project" value="UniProtKB-KW"/>
</dbReference>
<keyword evidence="2" id="KW-1185">Reference proteome</keyword>
<sequence>MGNTARIFSHGAHHFIAGGITGNGALGMGWHPVAPESADSVFFQKDHFPAFLFGMQRPASHLREVFRSLLSAEVTKFGPVDAVEGSYAEIRRSPGLLHTRLKQNFLVRGLEQKYGIHLNAVENTEILPPADLAQVLNSVQKAETENVTLFSRFSAECAQRLAAAEHAVSIAALKAEAVELEISILGAAMRELQEQGALDAYLQRRRHEVTAQSKTFISKPKRNIYGFLQLYAIF</sequence>
<dbReference type="RefSeq" id="WP_168055702.1">
    <property type="nucleotide sequence ID" value="NZ_JAAOZT010000007.1"/>
</dbReference>
<evidence type="ECO:0000313" key="2">
    <source>
        <dbReference type="Proteomes" id="UP000571084"/>
    </source>
</evidence>
<evidence type="ECO:0000313" key="1">
    <source>
        <dbReference type="EMBL" id="MBB5200853.1"/>
    </source>
</evidence>
<dbReference type="AlphaFoldDB" id="A0A840RT76"/>
<protein>
    <submittedName>
        <fullName evidence="1">Regulator of protease activity HflC (Stomatin/prohibitin superfamily)</fullName>
    </submittedName>
</protein>
<dbReference type="EMBL" id="JACHHQ010000005">
    <property type="protein sequence ID" value="MBB5200853.1"/>
    <property type="molecule type" value="Genomic_DNA"/>
</dbReference>
<organism evidence="1 2">
    <name type="scientific">Glaciimonas immobilis</name>
    <dbReference type="NCBI Taxonomy" id="728004"/>
    <lineage>
        <taxon>Bacteria</taxon>
        <taxon>Pseudomonadati</taxon>
        <taxon>Pseudomonadota</taxon>
        <taxon>Betaproteobacteria</taxon>
        <taxon>Burkholderiales</taxon>
        <taxon>Oxalobacteraceae</taxon>
        <taxon>Glaciimonas</taxon>
    </lineage>
</organism>
<dbReference type="Proteomes" id="UP000571084">
    <property type="component" value="Unassembled WGS sequence"/>
</dbReference>
<keyword evidence="1" id="KW-0645">Protease</keyword>